<dbReference type="EMBL" id="CP002582">
    <property type="protein sequence ID" value="ADZ82637.1"/>
    <property type="molecule type" value="Genomic_DNA"/>
</dbReference>
<dbReference type="KEGG" id="cle:Clole_0904"/>
<name>F2JQP2_CELLD</name>
<dbReference type="HOGENOM" id="CLU_2435475_0_0_9"/>
<sequence>MNVESRMDEFEKVSHKTTKQDVKERMGEFDPVDKVQKQLTKEKSSTLPYSLKRYKTCPHCGEFMEIHELKETEATYICKSCEQRTTIKIK</sequence>
<organism evidence="2 3">
    <name type="scientific">Cellulosilyticum lentocellum (strain ATCC 49066 / DSM 5427 / NCIMB 11756 / RHM5)</name>
    <name type="common">Clostridium lentocellum</name>
    <dbReference type="NCBI Taxonomy" id="642492"/>
    <lineage>
        <taxon>Bacteria</taxon>
        <taxon>Bacillati</taxon>
        <taxon>Bacillota</taxon>
        <taxon>Clostridia</taxon>
        <taxon>Lachnospirales</taxon>
        <taxon>Cellulosilyticaceae</taxon>
        <taxon>Cellulosilyticum</taxon>
    </lineage>
</organism>
<dbReference type="Proteomes" id="UP000008467">
    <property type="component" value="Chromosome"/>
</dbReference>
<proteinExistence type="predicted"/>
<evidence type="ECO:0000313" key="2">
    <source>
        <dbReference type="EMBL" id="ADZ82637.1"/>
    </source>
</evidence>
<keyword evidence="3" id="KW-1185">Reference proteome</keyword>
<dbReference type="RefSeq" id="WP_013655938.1">
    <property type="nucleotide sequence ID" value="NC_015275.1"/>
</dbReference>
<accession>F2JQP2</accession>
<evidence type="ECO:0000313" key="3">
    <source>
        <dbReference type="Proteomes" id="UP000008467"/>
    </source>
</evidence>
<evidence type="ECO:0000256" key="1">
    <source>
        <dbReference type="SAM" id="MobiDB-lite"/>
    </source>
</evidence>
<dbReference type="STRING" id="642492.Clole_0904"/>
<protein>
    <submittedName>
        <fullName evidence="2">Uncharacterized protein</fullName>
    </submittedName>
</protein>
<feature type="region of interest" description="Disordered" evidence="1">
    <location>
        <begin position="1"/>
        <end position="28"/>
    </location>
</feature>
<reference evidence="2 3" key="1">
    <citation type="journal article" date="2011" name="J. Bacteriol.">
        <title>Complete genome sequence of the cellulose-degrading bacterium Cellulosilyticum lentocellum.</title>
        <authorList>
            <consortium name="US DOE Joint Genome Institute"/>
            <person name="Miller D.A."/>
            <person name="Suen G."/>
            <person name="Bruce D."/>
            <person name="Copeland A."/>
            <person name="Cheng J.F."/>
            <person name="Detter C."/>
            <person name="Goodwin L.A."/>
            <person name="Han C.S."/>
            <person name="Hauser L.J."/>
            <person name="Land M.L."/>
            <person name="Lapidus A."/>
            <person name="Lucas S."/>
            <person name="Meincke L."/>
            <person name="Pitluck S."/>
            <person name="Tapia R."/>
            <person name="Teshima H."/>
            <person name="Woyke T."/>
            <person name="Fox B.G."/>
            <person name="Angert E.R."/>
            <person name="Currie C.R."/>
        </authorList>
    </citation>
    <scope>NUCLEOTIDE SEQUENCE [LARGE SCALE GENOMIC DNA]</scope>
    <source>
        <strain evidence="3">ATCC 49066 / DSM 5427 / NCIMB 11756 / RHM5</strain>
    </source>
</reference>
<gene>
    <name evidence="2" type="ordered locus">Clole_0904</name>
</gene>
<dbReference type="AlphaFoldDB" id="F2JQP2"/>